<dbReference type="EMBL" id="UYYB01129374">
    <property type="protein sequence ID" value="VDM84335.1"/>
    <property type="molecule type" value="Genomic_DNA"/>
</dbReference>
<gene>
    <name evidence="1" type="ORF">SVUK_LOCUS19333</name>
</gene>
<evidence type="ECO:0000313" key="2">
    <source>
        <dbReference type="Proteomes" id="UP000270094"/>
    </source>
</evidence>
<proteinExistence type="predicted"/>
<reference evidence="1 2" key="1">
    <citation type="submission" date="2018-11" db="EMBL/GenBank/DDBJ databases">
        <authorList>
            <consortium name="Pathogen Informatics"/>
        </authorList>
    </citation>
    <scope>NUCLEOTIDE SEQUENCE [LARGE SCALE GENOMIC DNA]</scope>
</reference>
<name>A0A3P7LPM3_STRVU</name>
<sequence length="81" mass="9256">MQENMALRAVKLREELRRGKASYALMVLRDPRVCRALLAPCTTFRRIVWTSADNITVVVQLVQLVAQPGIRQELVIYMLAT</sequence>
<protein>
    <submittedName>
        <fullName evidence="1">Uncharacterized protein</fullName>
    </submittedName>
</protein>
<keyword evidence="2" id="KW-1185">Reference proteome</keyword>
<evidence type="ECO:0000313" key="1">
    <source>
        <dbReference type="EMBL" id="VDM84335.1"/>
    </source>
</evidence>
<organism evidence="1 2">
    <name type="scientific">Strongylus vulgaris</name>
    <name type="common">Blood worm</name>
    <dbReference type="NCBI Taxonomy" id="40348"/>
    <lineage>
        <taxon>Eukaryota</taxon>
        <taxon>Metazoa</taxon>
        <taxon>Ecdysozoa</taxon>
        <taxon>Nematoda</taxon>
        <taxon>Chromadorea</taxon>
        <taxon>Rhabditida</taxon>
        <taxon>Rhabditina</taxon>
        <taxon>Rhabditomorpha</taxon>
        <taxon>Strongyloidea</taxon>
        <taxon>Strongylidae</taxon>
        <taxon>Strongylus</taxon>
    </lineage>
</organism>
<dbReference type="AlphaFoldDB" id="A0A3P7LPM3"/>
<dbReference type="Proteomes" id="UP000270094">
    <property type="component" value="Unassembled WGS sequence"/>
</dbReference>
<accession>A0A3P7LPM3</accession>